<reference evidence="2" key="1">
    <citation type="journal article" date="2023" name="IMA Fungus">
        <title>Comparative genomic study of the Penicillium genus elucidates a diverse pangenome and 15 lateral gene transfer events.</title>
        <authorList>
            <person name="Petersen C."/>
            <person name="Sorensen T."/>
            <person name="Nielsen M.R."/>
            <person name="Sondergaard T.E."/>
            <person name="Sorensen J.L."/>
            <person name="Fitzpatrick D.A."/>
            <person name="Frisvad J.C."/>
            <person name="Nielsen K.L."/>
        </authorList>
    </citation>
    <scope>NUCLEOTIDE SEQUENCE</scope>
    <source>
        <strain evidence="2">IBT 17514</strain>
    </source>
</reference>
<feature type="region of interest" description="Disordered" evidence="1">
    <location>
        <begin position="1"/>
        <end position="108"/>
    </location>
</feature>
<protein>
    <submittedName>
        <fullName evidence="2">Uncharacterized protein</fullName>
    </submittedName>
</protein>
<dbReference type="EMBL" id="JAQJAN010000002">
    <property type="protein sequence ID" value="KAJ5738562.1"/>
    <property type="molecule type" value="Genomic_DNA"/>
</dbReference>
<feature type="compositionally biased region" description="Polar residues" evidence="1">
    <location>
        <begin position="1"/>
        <end position="10"/>
    </location>
</feature>
<reference evidence="2" key="2">
    <citation type="submission" date="2023-01" db="EMBL/GenBank/DDBJ databases">
        <authorList>
            <person name="Petersen C."/>
        </authorList>
    </citation>
    <scope>NUCLEOTIDE SEQUENCE</scope>
    <source>
        <strain evidence="2">IBT 17514</strain>
    </source>
</reference>
<gene>
    <name evidence="2" type="ORF">N7493_001717</name>
</gene>
<dbReference type="AlphaFoldDB" id="A0AAD6HUP5"/>
<evidence type="ECO:0000313" key="3">
    <source>
        <dbReference type="Proteomes" id="UP001215712"/>
    </source>
</evidence>
<accession>A0AAD6HUP5</accession>
<proteinExistence type="predicted"/>
<feature type="compositionally biased region" description="Polar residues" evidence="1">
    <location>
        <begin position="36"/>
        <end position="56"/>
    </location>
</feature>
<keyword evidence="3" id="KW-1185">Reference proteome</keyword>
<organism evidence="2 3">
    <name type="scientific">Penicillium malachiteum</name>
    <dbReference type="NCBI Taxonomy" id="1324776"/>
    <lineage>
        <taxon>Eukaryota</taxon>
        <taxon>Fungi</taxon>
        <taxon>Dikarya</taxon>
        <taxon>Ascomycota</taxon>
        <taxon>Pezizomycotina</taxon>
        <taxon>Eurotiomycetes</taxon>
        <taxon>Eurotiomycetidae</taxon>
        <taxon>Eurotiales</taxon>
        <taxon>Aspergillaceae</taxon>
        <taxon>Penicillium</taxon>
    </lineage>
</organism>
<sequence>MKLFGSTNTVKRIAGGFSGDGSTRPSLFADLPPQRPKSQLTSSETNRPLSRGNTQEQRSKAFGAILEPPPGGLFSNLKPDKQSTQPASPKGDGAILHPSPKKPKVRFASELPAPSEVFHQQAEAPSSHFGLLPRSALRLAALETFSNL</sequence>
<dbReference type="Proteomes" id="UP001215712">
    <property type="component" value="Unassembled WGS sequence"/>
</dbReference>
<comment type="caution">
    <text evidence="2">The sequence shown here is derived from an EMBL/GenBank/DDBJ whole genome shotgun (WGS) entry which is preliminary data.</text>
</comment>
<evidence type="ECO:0000313" key="2">
    <source>
        <dbReference type="EMBL" id="KAJ5738562.1"/>
    </source>
</evidence>
<evidence type="ECO:0000256" key="1">
    <source>
        <dbReference type="SAM" id="MobiDB-lite"/>
    </source>
</evidence>
<name>A0AAD6HUP5_9EURO</name>